<evidence type="ECO:0000313" key="1">
    <source>
        <dbReference type="EMBL" id="KAG5653857.1"/>
    </source>
</evidence>
<reference evidence="1" key="2">
    <citation type="submission" date="2021-10" db="EMBL/GenBank/DDBJ databases">
        <title>Phylogenomics reveals ancestral predisposition of the termite-cultivated fungus Termitomyces towards a domesticated lifestyle.</title>
        <authorList>
            <person name="Auxier B."/>
            <person name="Grum-Grzhimaylo A."/>
            <person name="Cardenas M.E."/>
            <person name="Lodge J.D."/>
            <person name="Laessoe T."/>
            <person name="Pedersen O."/>
            <person name="Smith M.E."/>
            <person name="Kuyper T.W."/>
            <person name="Franco-Molano E.A."/>
            <person name="Baroni T.J."/>
            <person name="Aanen D.K."/>
        </authorList>
    </citation>
    <scope>NUCLEOTIDE SEQUENCE</scope>
    <source>
        <strain evidence="1">D49</strain>
    </source>
</reference>
<evidence type="ECO:0000313" key="2">
    <source>
        <dbReference type="Proteomes" id="UP000717328"/>
    </source>
</evidence>
<dbReference type="Proteomes" id="UP000717328">
    <property type="component" value="Unassembled WGS sequence"/>
</dbReference>
<dbReference type="InterPro" id="IPR043519">
    <property type="entry name" value="NT_sf"/>
</dbReference>
<accession>A0A9P7GVM4</accession>
<sequence>MPPALTAQEIRRVARTTIATLAGQGLESCLFGSAACAIYGMTHRVPNDVDLVVLEDSLDPEEIKDMIVSANNNFYLVPAANPRNTYNVLWYYLPRNRRCKVDILTPGLLSIPDIPPENVVRVDQFQDIPVTPLLPLLLLKLRGWTDHMEDPRRWMQEKASVDEEDIDELLELAVDDYDVHLDDESDWLPNWFIEEARERVDEYVQAWPDSEDYWSQLGF</sequence>
<proteinExistence type="predicted"/>
<keyword evidence="2" id="KW-1185">Reference proteome</keyword>
<name>A0A9P7GVM4_9AGAR</name>
<reference evidence="1" key="1">
    <citation type="submission" date="2021-02" db="EMBL/GenBank/DDBJ databases">
        <authorList>
            <person name="Nieuwenhuis M."/>
            <person name="Van De Peppel L.J.J."/>
        </authorList>
    </citation>
    <scope>NUCLEOTIDE SEQUENCE</scope>
    <source>
        <strain evidence="1">D49</strain>
    </source>
</reference>
<dbReference type="SUPFAM" id="SSF81301">
    <property type="entry name" value="Nucleotidyltransferase"/>
    <property type="match status" value="1"/>
</dbReference>
<protein>
    <submittedName>
        <fullName evidence="1">Uncharacterized protein</fullName>
    </submittedName>
</protein>
<organism evidence="1 2">
    <name type="scientific">Sphagnurus paluster</name>
    <dbReference type="NCBI Taxonomy" id="117069"/>
    <lineage>
        <taxon>Eukaryota</taxon>
        <taxon>Fungi</taxon>
        <taxon>Dikarya</taxon>
        <taxon>Basidiomycota</taxon>
        <taxon>Agaricomycotina</taxon>
        <taxon>Agaricomycetes</taxon>
        <taxon>Agaricomycetidae</taxon>
        <taxon>Agaricales</taxon>
        <taxon>Tricholomatineae</taxon>
        <taxon>Lyophyllaceae</taxon>
        <taxon>Sphagnurus</taxon>
    </lineage>
</organism>
<comment type="caution">
    <text evidence="1">The sequence shown here is derived from an EMBL/GenBank/DDBJ whole genome shotgun (WGS) entry which is preliminary data.</text>
</comment>
<gene>
    <name evidence="1" type="ORF">H0H81_009936</name>
</gene>
<dbReference type="AlphaFoldDB" id="A0A9P7GVM4"/>
<dbReference type="OrthoDB" id="3133286at2759"/>
<dbReference type="EMBL" id="JABCKI010000030">
    <property type="protein sequence ID" value="KAG5653857.1"/>
    <property type="molecule type" value="Genomic_DNA"/>
</dbReference>
<dbReference type="Gene3D" id="3.30.460.40">
    <property type="match status" value="1"/>
</dbReference>